<evidence type="ECO:0000256" key="2">
    <source>
        <dbReference type="PROSITE-ProRule" id="PRU01379"/>
    </source>
</evidence>
<dbReference type="SUPFAM" id="SSF53187">
    <property type="entry name" value="Zn-dependent exopeptidases"/>
    <property type="match status" value="1"/>
</dbReference>
<evidence type="ECO:0000313" key="5">
    <source>
        <dbReference type="EMBL" id="KAF0708967.1"/>
    </source>
</evidence>
<protein>
    <recommendedName>
        <fullName evidence="4">Peptidase M14 domain-containing protein</fullName>
    </recommendedName>
</protein>
<dbReference type="GO" id="GO:0004181">
    <property type="term" value="F:metallocarboxypeptidase activity"/>
    <property type="evidence" value="ECO:0007669"/>
    <property type="project" value="InterPro"/>
</dbReference>
<reference evidence="5" key="1">
    <citation type="submission" date="2019-06" db="EMBL/GenBank/DDBJ databases">
        <title>Genomics analysis of Aphanomyces spp. identifies a new class of oomycete effector associated with host adaptation.</title>
        <authorList>
            <person name="Gaulin E."/>
        </authorList>
    </citation>
    <scope>NUCLEOTIDE SEQUENCE</scope>
    <source>
        <strain evidence="5">CBS 578.67</strain>
    </source>
</reference>
<comment type="similarity">
    <text evidence="1 2">Belongs to the peptidase M14 family.</text>
</comment>
<gene>
    <name evidence="5" type="ORF">As57867_006131</name>
</gene>
<keyword evidence="3" id="KW-0732">Signal</keyword>
<evidence type="ECO:0000256" key="3">
    <source>
        <dbReference type="SAM" id="SignalP"/>
    </source>
</evidence>
<comment type="caution">
    <text evidence="5">The sequence shown here is derived from an EMBL/GenBank/DDBJ whole genome shotgun (WGS) entry which is preliminary data.</text>
</comment>
<dbReference type="GO" id="GO:0006508">
    <property type="term" value="P:proteolysis"/>
    <property type="evidence" value="ECO:0007669"/>
    <property type="project" value="InterPro"/>
</dbReference>
<comment type="caution">
    <text evidence="2">Lacks conserved residue(s) required for the propagation of feature annotation.</text>
</comment>
<evidence type="ECO:0000259" key="4">
    <source>
        <dbReference type="PROSITE" id="PS52035"/>
    </source>
</evidence>
<proteinExistence type="inferred from homology"/>
<name>A0A6A4ZDD8_9STRA</name>
<feature type="non-terminal residue" evidence="5">
    <location>
        <position position="135"/>
    </location>
</feature>
<dbReference type="InterPro" id="IPR000834">
    <property type="entry name" value="Peptidase_M14"/>
</dbReference>
<feature type="signal peptide" evidence="3">
    <location>
        <begin position="1"/>
        <end position="19"/>
    </location>
</feature>
<dbReference type="AlphaFoldDB" id="A0A6A4ZDD8"/>
<dbReference type="EMBL" id="VJMH01002385">
    <property type="protein sequence ID" value="KAF0708967.1"/>
    <property type="molecule type" value="Genomic_DNA"/>
</dbReference>
<feature type="chain" id="PRO_5025516375" description="Peptidase M14 domain-containing protein" evidence="3">
    <location>
        <begin position="20"/>
        <end position="135"/>
    </location>
</feature>
<dbReference type="OrthoDB" id="3626597at2759"/>
<dbReference type="GO" id="GO:0008270">
    <property type="term" value="F:zinc ion binding"/>
    <property type="evidence" value="ECO:0007669"/>
    <property type="project" value="InterPro"/>
</dbReference>
<dbReference type="PROSITE" id="PS52035">
    <property type="entry name" value="PEPTIDASE_M14"/>
    <property type="match status" value="1"/>
</dbReference>
<dbReference type="Gene3D" id="3.40.630.10">
    <property type="entry name" value="Zn peptidases"/>
    <property type="match status" value="1"/>
</dbReference>
<evidence type="ECO:0000256" key="1">
    <source>
        <dbReference type="ARBA" id="ARBA00005988"/>
    </source>
</evidence>
<sequence length="135" mass="15000">MKTSFCFLTLAASITSALLSQIPGDDSKIRTQEQLQAIQDDADVNRKCHQANANYIPSLAPGKYAASAFHNCFRTSKQIFEFVDTLTSQNANLISKFPISTTVKGQTIYAYKLSTSAKPKALYYESLIHAREWIA</sequence>
<dbReference type="Pfam" id="PF00246">
    <property type="entry name" value="Peptidase_M14"/>
    <property type="match status" value="1"/>
</dbReference>
<accession>A0A6A4ZDD8</accession>
<organism evidence="5">
    <name type="scientific">Aphanomyces stellatus</name>
    <dbReference type="NCBI Taxonomy" id="120398"/>
    <lineage>
        <taxon>Eukaryota</taxon>
        <taxon>Sar</taxon>
        <taxon>Stramenopiles</taxon>
        <taxon>Oomycota</taxon>
        <taxon>Saprolegniomycetes</taxon>
        <taxon>Saprolegniales</taxon>
        <taxon>Verrucalvaceae</taxon>
        <taxon>Aphanomyces</taxon>
    </lineage>
</organism>
<feature type="domain" description="Peptidase M14" evidence="4">
    <location>
        <begin position="68"/>
        <end position="135"/>
    </location>
</feature>